<dbReference type="Proteomes" id="UP000612746">
    <property type="component" value="Unassembled WGS sequence"/>
</dbReference>
<dbReference type="Pfam" id="PF10300">
    <property type="entry name" value="Iml2-TPR_39"/>
    <property type="match status" value="1"/>
</dbReference>
<dbReference type="OrthoDB" id="43460at2759"/>
<feature type="region of interest" description="Disordered" evidence="1">
    <location>
        <begin position="274"/>
        <end position="293"/>
    </location>
</feature>
<feature type="compositionally biased region" description="Polar residues" evidence="1">
    <location>
        <begin position="8"/>
        <end position="26"/>
    </location>
</feature>
<protein>
    <submittedName>
        <fullName evidence="2">Uncharacterized protein</fullName>
    </submittedName>
</protein>
<feature type="compositionally biased region" description="Polar residues" evidence="1">
    <location>
        <begin position="778"/>
        <end position="793"/>
    </location>
</feature>
<sequence length="803" mass="89432">MLEEDNLQQETNLSSEQSPKSTTETPQAAELNPDSGSEGYESPKVSETSVHSDKVSSPDTGNEPAIEDQLGDVQLSDTIPPNHVQSHLGTPAMLQVPNDSAEDQSQPHAQEQVEQERSQEPSLEQRLAESVAISAPRVSSANSGAPIQRTSSFSANPIKTSKINAKNITANTLGPREQEAADEPVLRGIHHLFNNRFTQAKKLFEEKADTDPLYALGLGSMAFLIAAMSASEHDINVALETLANAYTIANAQISATKKPFSQMFSSYYRNMTSTGLPNGQPPTTQQDLQEEARSQSEFLSNGTMRAHVIVAESCLQTAILQLLQESIVSYMKGALNLKRSYKSYNLAWIEYKKMGAEAQKLLDEDTISGIQFGIGSIHLLLPMLPPKVLKVVAAFGWTPDRPLGLSMLRECAAHKRVRAPLAASMLLAYYSILTTFAPQVLAADNIQPAIEILLESQQAYPNSSFFLFFAGYTSRLTKNITLATQSFEFAKDIAQGELAEVEVRLLSQYELCYNYLMSADWTKAANAFSELQKEKYWSEAFCKFAYGACLEIMGERTEAILAFAEVPRLVPAKARSKMSGLDAYAIRKVETYQESGYQDMDLTMAALEILCINNLFCMMETKTLYDCLKHVDKALECIADREKQEYEIRMRELAPGTPPPNYFDQRGTLLLIKASILNALHYYRDSILHLNWIIDHDMAYKNEKWIVPFACWYAMVEAGVTTWGLDEKSKSLAFWDRAISYGKYDFEYRLTLRLTLAIDRAEEMGVQRLAPNQPEKGLSTNGRTRMTKLNATPLSPDEPAGSE</sequence>
<dbReference type="PANTHER" id="PTHR31859">
    <property type="entry name" value="TETRATRICOPEPTIDE REPEAT PROTEIN 39 FAMILY MEMBER"/>
    <property type="match status" value="1"/>
</dbReference>
<gene>
    <name evidence="2" type="ORF">INT44_005991</name>
</gene>
<dbReference type="SUPFAM" id="SSF48452">
    <property type="entry name" value="TPR-like"/>
    <property type="match status" value="1"/>
</dbReference>
<accession>A0A8H7PZZ6</accession>
<dbReference type="EMBL" id="JAEPRA010000007">
    <property type="protein sequence ID" value="KAG2183010.1"/>
    <property type="molecule type" value="Genomic_DNA"/>
</dbReference>
<dbReference type="InterPro" id="IPR019412">
    <property type="entry name" value="IML2/TPR_39"/>
</dbReference>
<evidence type="ECO:0000313" key="2">
    <source>
        <dbReference type="EMBL" id="KAG2183010.1"/>
    </source>
</evidence>
<name>A0A8H7PZZ6_9FUNG</name>
<evidence type="ECO:0000313" key="3">
    <source>
        <dbReference type="Proteomes" id="UP000612746"/>
    </source>
</evidence>
<feature type="compositionally biased region" description="Polar residues" evidence="1">
    <location>
        <begin position="274"/>
        <end position="287"/>
    </location>
</feature>
<dbReference type="AlphaFoldDB" id="A0A8H7PZZ6"/>
<proteinExistence type="predicted"/>
<dbReference type="InterPro" id="IPR011990">
    <property type="entry name" value="TPR-like_helical_dom_sf"/>
</dbReference>
<evidence type="ECO:0000256" key="1">
    <source>
        <dbReference type="SAM" id="MobiDB-lite"/>
    </source>
</evidence>
<dbReference type="PANTHER" id="PTHR31859:SF1">
    <property type="entry name" value="TETRATRICOPEPTIDE REPEAT PROTEIN 39C"/>
    <property type="match status" value="1"/>
</dbReference>
<feature type="region of interest" description="Disordered" evidence="1">
    <location>
        <begin position="769"/>
        <end position="803"/>
    </location>
</feature>
<feature type="compositionally biased region" description="Polar residues" evidence="1">
    <location>
        <begin position="75"/>
        <end position="88"/>
    </location>
</feature>
<feature type="region of interest" description="Disordered" evidence="1">
    <location>
        <begin position="1"/>
        <end position="135"/>
    </location>
</feature>
<reference evidence="2" key="1">
    <citation type="submission" date="2020-12" db="EMBL/GenBank/DDBJ databases">
        <title>Metabolic potential, ecology and presence of endohyphal bacteria is reflected in genomic diversity of Mucoromycotina.</title>
        <authorList>
            <person name="Muszewska A."/>
            <person name="Okrasinska A."/>
            <person name="Steczkiewicz K."/>
            <person name="Drgas O."/>
            <person name="Orlowska M."/>
            <person name="Perlinska-Lenart U."/>
            <person name="Aleksandrzak-Piekarczyk T."/>
            <person name="Szatraj K."/>
            <person name="Zielenkiewicz U."/>
            <person name="Pilsyk S."/>
            <person name="Malc E."/>
            <person name="Mieczkowski P."/>
            <person name="Kruszewska J.S."/>
            <person name="Biernat P."/>
            <person name="Pawlowska J."/>
        </authorList>
    </citation>
    <scope>NUCLEOTIDE SEQUENCE</scope>
    <source>
        <strain evidence="2">WA0000051536</strain>
    </source>
</reference>
<comment type="caution">
    <text evidence="2">The sequence shown here is derived from an EMBL/GenBank/DDBJ whole genome shotgun (WGS) entry which is preliminary data.</text>
</comment>
<keyword evidence="3" id="KW-1185">Reference proteome</keyword>
<organism evidence="2 3">
    <name type="scientific">Umbelopsis vinacea</name>
    <dbReference type="NCBI Taxonomy" id="44442"/>
    <lineage>
        <taxon>Eukaryota</taxon>
        <taxon>Fungi</taxon>
        <taxon>Fungi incertae sedis</taxon>
        <taxon>Mucoromycota</taxon>
        <taxon>Mucoromycotina</taxon>
        <taxon>Umbelopsidomycetes</taxon>
        <taxon>Umbelopsidales</taxon>
        <taxon>Umbelopsidaceae</taxon>
        <taxon>Umbelopsis</taxon>
    </lineage>
</organism>